<evidence type="ECO:0000313" key="2">
    <source>
        <dbReference type="EMBL" id="DAF56411.1"/>
    </source>
</evidence>
<reference evidence="2" key="1">
    <citation type="journal article" date="2021" name="Proc. Natl. Acad. Sci. U.S.A.">
        <title>A Catalog of Tens of Thousands of Viruses from Human Metagenomes Reveals Hidden Associations with Chronic Diseases.</title>
        <authorList>
            <person name="Tisza M.J."/>
            <person name="Buck C.B."/>
        </authorList>
    </citation>
    <scope>NUCLEOTIDE SEQUENCE</scope>
    <source>
        <strain evidence="2">Ct0Qb19</strain>
    </source>
</reference>
<feature type="domain" description="DUF6273" evidence="1">
    <location>
        <begin position="229"/>
        <end position="402"/>
    </location>
</feature>
<evidence type="ECO:0000259" key="1">
    <source>
        <dbReference type="Pfam" id="PF19789"/>
    </source>
</evidence>
<dbReference type="InterPro" id="IPR046240">
    <property type="entry name" value="DUF6273"/>
</dbReference>
<organism evidence="2">
    <name type="scientific">Myoviridae sp. ct0Qb19</name>
    <dbReference type="NCBI Taxonomy" id="2827653"/>
    <lineage>
        <taxon>Viruses</taxon>
        <taxon>Duplodnaviria</taxon>
        <taxon>Heunggongvirae</taxon>
        <taxon>Uroviricota</taxon>
        <taxon>Caudoviricetes</taxon>
    </lineage>
</organism>
<accession>A0A8S5T043</accession>
<dbReference type="EMBL" id="BK032715">
    <property type="protein sequence ID" value="DAF56411.1"/>
    <property type="molecule type" value="Genomic_DNA"/>
</dbReference>
<sequence length="420" mass="46089">MATEINLDVARDSTMKEQVAQTEQMVSEMQKTNAFLAAIAQSNITALTSDWKGFARLAGKGAAESIFAPGDQIMIEWKDIVADKAYTVPLDILHFGTAELENGQIVQGAYVGWHYLTPFGVQFDNYEAFYVAETEELPAGTYSVTIGTNWGNNCVKGTVYNFTLTKPVPVGGQLAGFEKIPDVQASALKVSSYASNSATEPIETVSVSVGEAGTSLGTLEAAGNEQLNSLHRVGYGYNRYGQSAMVQWLNSNKGAGEWWTPQNKYDRPPAELKTKAGFLTGLSEDTLSVIQKIKVTTLLNTVIPADREQGQDVTYNKVFLASLEQMFIKPEAPGEGEPFAYWKQVSGQATPMERHKTYPNMIHYAVENHNSAQDIRLRSAYQGNSNHTWFVIASGKFNGSSSTWSRRCAPVWFVSLIPQS</sequence>
<name>A0A8S5T043_9CAUD</name>
<dbReference type="Pfam" id="PF19789">
    <property type="entry name" value="DUF6273"/>
    <property type="match status" value="1"/>
</dbReference>
<protein>
    <recommendedName>
        <fullName evidence="1">DUF6273 domain-containing protein</fullName>
    </recommendedName>
</protein>
<proteinExistence type="predicted"/>